<dbReference type="PANTHER" id="PTHR10807">
    <property type="entry name" value="MYOTUBULARIN-RELATED"/>
    <property type="match status" value="1"/>
</dbReference>
<dbReference type="SUPFAM" id="SSF57903">
    <property type="entry name" value="FYVE/PHD zinc finger"/>
    <property type="match status" value="1"/>
</dbReference>
<dbReference type="GO" id="GO:0052629">
    <property type="term" value="F:phosphatidylinositol-3,5-bisphosphate 3-phosphatase activity"/>
    <property type="evidence" value="ECO:0007669"/>
    <property type="project" value="UniProtKB-EC"/>
</dbReference>
<feature type="region of interest" description="Disordered" evidence="13">
    <location>
        <begin position="123"/>
        <end position="161"/>
    </location>
</feature>
<dbReference type="CDD" id="cd14507">
    <property type="entry name" value="PTP-MTM-like"/>
    <property type="match status" value="1"/>
</dbReference>
<dbReference type="EC" id="3.1.3.95" evidence="2"/>
<feature type="coiled-coil region" evidence="12">
    <location>
        <begin position="1134"/>
        <end position="1161"/>
    </location>
</feature>
<dbReference type="GO" id="GO:0008270">
    <property type="term" value="F:zinc ion binding"/>
    <property type="evidence" value="ECO:0007669"/>
    <property type="project" value="UniProtKB-KW"/>
</dbReference>
<dbReference type="Gene3D" id="3.30.40.10">
    <property type="entry name" value="Zinc/RING finger domain, C3HC4 (zinc finger)"/>
    <property type="match status" value="1"/>
</dbReference>
<dbReference type="InterPro" id="IPR016130">
    <property type="entry name" value="Tyr_Pase_AS"/>
</dbReference>
<feature type="region of interest" description="Disordered" evidence="13">
    <location>
        <begin position="999"/>
        <end position="1056"/>
    </location>
</feature>
<dbReference type="PROSITE" id="PS00383">
    <property type="entry name" value="TYR_PHOSPHATASE_1"/>
    <property type="match status" value="1"/>
</dbReference>
<dbReference type="PANTHER" id="PTHR10807:SF128">
    <property type="entry name" value="PHOSPHATIDYLINOSITOL-3,5-BISPHOSPHATE 3-PHOSPHATASE"/>
    <property type="match status" value="1"/>
</dbReference>
<dbReference type="InterPro" id="IPR003595">
    <property type="entry name" value="Tyr_Pase_cat"/>
</dbReference>
<keyword evidence="7" id="KW-0472">Membrane</keyword>
<feature type="domain" description="Myotubularin phosphatase" evidence="17">
    <location>
        <begin position="483"/>
        <end position="879"/>
    </location>
</feature>
<dbReference type="InterPro" id="IPR013083">
    <property type="entry name" value="Znf_RING/FYVE/PHD"/>
</dbReference>
<keyword evidence="5" id="KW-0378">Hydrolase</keyword>
<evidence type="ECO:0000256" key="9">
    <source>
        <dbReference type="PIRSR" id="PIRSR630564-1"/>
    </source>
</evidence>
<organism evidence="18">
    <name type="scientific">Albugo laibachii Nc14</name>
    <dbReference type="NCBI Taxonomy" id="890382"/>
    <lineage>
        <taxon>Eukaryota</taxon>
        <taxon>Sar</taxon>
        <taxon>Stramenopiles</taxon>
        <taxon>Oomycota</taxon>
        <taxon>Peronosporomycetes</taxon>
        <taxon>Albuginales</taxon>
        <taxon>Albuginaceae</taxon>
        <taxon>Albugo</taxon>
    </lineage>
</organism>
<evidence type="ECO:0000256" key="4">
    <source>
        <dbReference type="ARBA" id="ARBA00022771"/>
    </source>
</evidence>
<keyword evidence="12" id="KW-0175">Coiled coil</keyword>
<feature type="domain" description="Tyrosine specific protein phosphatases" evidence="15">
    <location>
        <begin position="683"/>
        <end position="726"/>
    </location>
</feature>
<dbReference type="InterPro" id="IPR000306">
    <property type="entry name" value="Znf_FYVE"/>
</dbReference>
<evidence type="ECO:0000256" key="6">
    <source>
        <dbReference type="ARBA" id="ARBA00022833"/>
    </source>
</evidence>
<feature type="region of interest" description="Disordered" evidence="13">
    <location>
        <begin position="1213"/>
        <end position="1239"/>
    </location>
</feature>
<reference evidence="18" key="2">
    <citation type="submission" date="2011-02" db="EMBL/GenBank/DDBJ databases">
        <authorList>
            <person name="MacLean D."/>
        </authorList>
    </citation>
    <scope>NUCLEOTIDE SEQUENCE</scope>
</reference>
<keyword evidence="3" id="KW-0479">Metal-binding</keyword>
<evidence type="ECO:0000256" key="1">
    <source>
        <dbReference type="ARBA" id="ARBA00004184"/>
    </source>
</evidence>
<dbReference type="SMART" id="SM00239">
    <property type="entry name" value="C2"/>
    <property type="match status" value="1"/>
</dbReference>
<dbReference type="SUPFAM" id="SSF52799">
    <property type="entry name" value="(Phosphotyrosine protein) phosphatases II"/>
    <property type="match status" value="1"/>
</dbReference>
<accession>F0WE34</accession>
<dbReference type="InterPro" id="IPR035892">
    <property type="entry name" value="C2_domain_sf"/>
</dbReference>
<dbReference type="Pfam" id="PF01363">
    <property type="entry name" value="FYVE"/>
    <property type="match status" value="1"/>
</dbReference>
<dbReference type="InterPro" id="IPR000387">
    <property type="entry name" value="Tyr_Pase_dom"/>
</dbReference>
<dbReference type="InterPro" id="IPR011011">
    <property type="entry name" value="Znf_FYVE_PHD"/>
</dbReference>
<evidence type="ECO:0000256" key="2">
    <source>
        <dbReference type="ARBA" id="ARBA00012903"/>
    </source>
</evidence>
<evidence type="ECO:0000259" key="14">
    <source>
        <dbReference type="PROSITE" id="PS50004"/>
    </source>
</evidence>
<dbReference type="EMBL" id="FR824116">
    <property type="protein sequence ID" value="CCA19463.1"/>
    <property type="molecule type" value="Genomic_DNA"/>
</dbReference>
<evidence type="ECO:0000256" key="7">
    <source>
        <dbReference type="ARBA" id="ARBA00023136"/>
    </source>
</evidence>
<dbReference type="PROSITE" id="PS50056">
    <property type="entry name" value="TYR_PHOSPHATASE_2"/>
    <property type="match status" value="1"/>
</dbReference>
<evidence type="ECO:0000256" key="11">
    <source>
        <dbReference type="PROSITE-ProRule" id="PRU00091"/>
    </source>
</evidence>
<dbReference type="InterPro" id="IPR029021">
    <property type="entry name" value="Prot-tyrosine_phosphatase-like"/>
</dbReference>
<evidence type="ECO:0000313" key="18">
    <source>
        <dbReference type="EMBL" id="CCA19463.1"/>
    </source>
</evidence>
<feature type="domain" description="FYVE-type" evidence="16">
    <location>
        <begin position="1315"/>
        <end position="1376"/>
    </location>
</feature>
<feature type="binding site" evidence="10">
    <location>
        <begin position="653"/>
        <end position="654"/>
    </location>
    <ligand>
        <name>substrate</name>
    </ligand>
</feature>
<dbReference type="SUPFAM" id="SSF49562">
    <property type="entry name" value="C2 domain (Calcium/lipid-binding domain, CaLB)"/>
    <property type="match status" value="1"/>
</dbReference>
<dbReference type="CDD" id="cd00030">
    <property type="entry name" value="C2"/>
    <property type="match status" value="1"/>
</dbReference>
<evidence type="ECO:0000256" key="5">
    <source>
        <dbReference type="ARBA" id="ARBA00022801"/>
    </source>
</evidence>
<evidence type="ECO:0000256" key="13">
    <source>
        <dbReference type="SAM" id="MobiDB-lite"/>
    </source>
</evidence>
<dbReference type="PROSITE" id="PS50004">
    <property type="entry name" value="C2"/>
    <property type="match status" value="1"/>
</dbReference>
<feature type="domain" description="C2" evidence="14">
    <location>
        <begin position="1"/>
        <end position="99"/>
    </location>
</feature>
<dbReference type="SMART" id="SM00404">
    <property type="entry name" value="PTPc_motif"/>
    <property type="match status" value="1"/>
</dbReference>
<feature type="binding site" evidence="10">
    <location>
        <begin position="713"/>
        <end position="719"/>
    </location>
    <ligand>
        <name>substrate</name>
    </ligand>
</feature>
<dbReference type="GO" id="GO:0005737">
    <property type="term" value="C:cytoplasm"/>
    <property type="evidence" value="ECO:0007669"/>
    <property type="project" value="UniProtKB-ARBA"/>
</dbReference>
<evidence type="ECO:0000259" key="17">
    <source>
        <dbReference type="PROSITE" id="PS51339"/>
    </source>
</evidence>
<dbReference type="SMART" id="SM00064">
    <property type="entry name" value="FYVE"/>
    <property type="match status" value="1"/>
</dbReference>
<dbReference type="InterPro" id="IPR017455">
    <property type="entry name" value="Znf_FYVE-rel"/>
</dbReference>
<dbReference type="HOGENOM" id="CLU_257014_0_0_1"/>
<dbReference type="InterPro" id="IPR010569">
    <property type="entry name" value="Myotubularin-like_Pase_dom"/>
</dbReference>
<sequence>MIFQVIRAEKLAAADTSGKSDPFVKVFYDTKEIGVTARVKRNLDPKWDHTFSIALQPHGPMYVVLHIFDHDDIGSNELLGMLRVPFPAWKHHNDKQLAIESNNITDAKDIRVHDGITRLVRTPSDCVPQNDQKRTEAHRRTHSLTTGFSQSTSNASSQEAAREDIINEYESDPSSIRRIYSRRKIFASAVDAKSDEEDVACPKTYIWSSVLRGSTAKGRILCSIQFESKDFIFVGSQPYKTDIQSIFIPENPRFQQVYMHLPSHWNPEIEYQATGLNASECTSPFDCVFPWHEKILYMIEEISVTFHVNELNQGVLATMVLTNYRIWFVPYQKTKGLTHEDVHTISIGKIAKATLSMKKRSNNHMITELLLENMDAGEYRITLSPLFRFRDSVRDHSREAEIRRSKHLQHIVNEIEWLRLENSFFAPCDLTHKIVGESSGKLMDEIMEKLEGQGNEYFSQNHQEGIGASERITRTSRPLSTRRRIRYDPESEFIRQGALDHPRWRVCTLNRCYDLCSSYPSFLMVPSSLQDAQIKQAAMFRSKLRFPALTWLHPRTGASLCRSSQPNTGVLRSTNSFDKELIWAIRDAALPIGKCQNDINAVPKKTFILQIVDARPEINAKSNALTGKGHESVKQYDRQGTPTACITFMGIDNIHVVRNSFTLLAQALYDVEDSNFFNAIQKSRWLEHVCSILQGAIEVATHLERGEPVLVHCSDGWDRTSQLCSLAQVMLDPYYRTMEGFAILIEKDWCSFGHMFRKRCGHPTSDQSSPIFLQFLDAMYQLLIQFPIHFQFNELFLSMIAEAVYSSWFNTFQMNSERERQVVIGLVPSLSVWDILRAATDKYRNPLYQDLASTCSLSTSSIIFPVCRVRSMQLWCSHYQKAIGHMRVQQREIELLALLQQQDQQLSLIFEVLTLEQRIKLRMHQLQSDIAKTKRNLPHVVMPTRFGSLIVIDKEPKEAKSLQTSSVAALKVHDETTVTQSKSGGRQARRPAFSMDFCEVQSTQSSKHTENSYGKDVTESKESNGVARKARQEHSNISNLPNARRRRSAARNRSNSMRLKKGLLSFIVGGSSHTKEGKQESVQNRVKQVPEESIWPHLPSSANEAIQRLSSIFPASKEHSPPSSSSSSDQNKHCDGLKEEMHFLEDQLAFLHAEMGHKEEEACERLRAFRCYNYNIPASALINHDVLSPSRSFATWNYERRDRWNLLHRRNSEDATKKKERQSLIPRAKGGRRRGRLRSNSWSSVAVFSPQEPRDPRELDRDTLECKMDTKVDTPSDSALSTNLLTPGSVPVLRTKQIVTTNAAFRGSQPIWERDGDATCCKRCKKKFKTFYRGRHHCRCCGYVFCGRCTSNRMNLPEFGYYDVVRVCDVCYDFGEG</sequence>
<evidence type="ECO:0000256" key="10">
    <source>
        <dbReference type="PIRSR" id="PIRSR630564-2"/>
    </source>
</evidence>
<protein>
    <recommendedName>
        <fullName evidence="2">phosphatidylinositol-3,5-bisphosphate 3-phosphatase</fullName>
        <ecNumber evidence="2">3.1.3.95</ecNumber>
    </recommendedName>
    <alternativeName>
        <fullName evidence="8">Phosphatidylinositol-3,5-bisphosphate 3-phosphatase</fullName>
    </alternativeName>
</protein>
<dbReference type="GO" id="GO:0012505">
    <property type="term" value="C:endomembrane system"/>
    <property type="evidence" value="ECO:0007669"/>
    <property type="project" value="UniProtKB-SubCell"/>
</dbReference>
<evidence type="ECO:0000259" key="15">
    <source>
        <dbReference type="PROSITE" id="PS50056"/>
    </source>
</evidence>
<evidence type="ECO:0000256" key="3">
    <source>
        <dbReference type="ARBA" id="ARBA00022723"/>
    </source>
</evidence>
<feature type="active site" description="Phosphocysteine intermediate" evidence="9">
    <location>
        <position position="713"/>
    </location>
</feature>
<dbReference type="Gene3D" id="2.60.40.150">
    <property type="entry name" value="C2 domain"/>
    <property type="match status" value="1"/>
</dbReference>
<dbReference type="PROSITE" id="PS51339">
    <property type="entry name" value="PPASE_MYOTUBULARIN"/>
    <property type="match status" value="1"/>
</dbReference>
<dbReference type="Pfam" id="PF00168">
    <property type="entry name" value="C2"/>
    <property type="match status" value="1"/>
</dbReference>
<keyword evidence="6" id="KW-0862">Zinc</keyword>
<comment type="subcellular location">
    <subcellularLocation>
        <location evidence="1">Endomembrane system</location>
        <topology evidence="1">Peripheral membrane protein</topology>
    </subcellularLocation>
</comment>
<dbReference type="Pfam" id="PF06602">
    <property type="entry name" value="Myotub-related"/>
    <property type="match status" value="1"/>
</dbReference>
<evidence type="ECO:0000256" key="8">
    <source>
        <dbReference type="ARBA" id="ARBA00032571"/>
    </source>
</evidence>
<evidence type="ECO:0000256" key="12">
    <source>
        <dbReference type="SAM" id="Coils"/>
    </source>
</evidence>
<gene>
    <name evidence="18" type="primary">AlNc14C71G4895</name>
    <name evidence="18" type="ORF">ALNC14_056060</name>
</gene>
<feature type="compositionally biased region" description="Polar residues" evidence="13">
    <location>
        <begin position="143"/>
        <end position="159"/>
    </location>
</feature>
<evidence type="ECO:0000259" key="16">
    <source>
        <dbReference type="PROSITE" id="PS50178"/>
    </source>
</evidence>
<name>F0WE34_9STRA</name>
<keyword evidence="4 11" id="KW-0863">Zinc-finger</keyword>
<dbReference type="PROSITE" id="PS50178">
    <property type="entry name" value="ZF_FYVE"/>
    <property type="match status" value="1"/>
</dbReference>
<proteinExistence type="predicted"/>
<dbReference type="InterPro" id="IPR000008">
    <property type="entry name" value="C2_dom"/>
</dbReference>
<dbReference type="InterPro" id="IPR030564">
    <property type="entry name" value="Myotubularin"/>
</dbReference>
<reference evidence="18" key="1">
    <citation type="journal article" date="2011" name="PLoS Biol.">
        <title>Gene gain and loss during evolution of obligate parasitism in the white rust pathogen of Arabidopsis thaliana.</title>
        <authorList>
            <person name="Kemen E."/>
            <person name="Gardiner A."/>
            <person name="Schultz-Larsen T."/>
            <person name="Kemen A.C."/>
            <person name="Balmuth A.L."/>
            <person name="Robert-Seilaniantz A."/>
            <person name="Bailey K."/>
            <person name="Holub E."/>
            <person name="Studholme D.J."/>
            <person name="Maclean D."/>
            <person name="Jones J.D."/>
        </authorList>
    </citation>
    <scope>NUCLEOTIDE SEQUENCE</scope>
</reference>